<comment type="caution">
    <text evidence="1">The sequence shown here is derived from an EMBL/GenBank/DDBJ whole genome shotgun (WGS) entry which is preliminary data.</text>
</comment>
<accession>A0ACC3AH80</accession>
<name>A0ACC3AH80_9EURO</name>
<evidence type="ECO:0000313" key="2">
    <source>
        <dbReference type="Proteomes" id="UP001172386"/>
    </source>
</evidence>
<protein>
    <submittedName>
        <fullName evidence="1">Uncharacterized protein</fullName>
    </submittedName>
</protein>
<organism evidence="1 2">
    <name type="scientific">Neophaeococcomyces mojaviensis</name>
    <dbReference type="NCBI Taxonomy" id="3383035"/>
    <lineage>
        <taxon>Eukaryota</taxon>
        <taxon>Fungi</taxon>
        <taxon>Dikarya</taxon>
        <taxon>Ascomycota</taxon>
        <taxon>Pezizomycotina</taxon>
        <taxon>Eurotiomycetes</taxon>
        <taxon>Chaetothyriomycetidae</taxon>
        <taxon>Chaetothyriales</taxon>
        <taxon>Chaetothyriales incertae sedis</taxon>
        <taxon>Neophaeococcomyces</taxon>
    </lineage>
</organism>
<evidence type="ECO:0000313" key="1">
    <source>
        <dbReference type="EMBL" id="KAJ9662452.1"/>
    </source>
</evidence>
<proteinExistence type="predicted"/>
<dbReference type="EMBL" id="JAPDRQ010000015">
    <property type="protein sequence ID" value="KAJ9662452.1"/>
    <property type="molecule type" value="Genomic_DNA"/>
</dbReference>
<gene>
    <name evidence="1" type="ORF">H2198_001341</name>
</gene>
<keyword evidence="2" id="KW-1185">Reference proteome</keyword>
<sequence length="1023" mass="114992">MQVDIEFSLSVVVTMVNTGQIQSIIDFASHLRRTLRESRNGSPELYPDMLLYTRVLPLASIDLSKSQKVLLREIGVSIWNSCNIIPATDNLQQQEQLAYLRAFAYLLLASIIKPSLQKGATTNKLFQNTLTAARECLRANLLDLGQQILESGVIATTYLDDNGGIDGHSQEQKPFMVEYYCLRLLLTWKRDRKDLADYWYSKIITNVSGLQDSDVEKIVDLLHELGSDCLAQNDIQGAIKWFGRTTMLLDQEDFSPFFVKSDLRLTVLHYYAQALSKSSTKADQAQAESTIEQMRTEYGTKLPVILLSLELLCERNDADPNIIASQLRDVINTAHLLESNHRLILHFIYCLHAKNINLAIQCLKSYIINRLMRDGNVEWIEKAIISHLSLCCRSKGENTAIAMKNMEQDFNLYLDNLGIGISTCAAQAAHVLIWKMIHEADSSGQRSLAMSWCQLGLHPLFELSGEINTGKLKRQLVSYHLLVSNLDVARRMLEDMSFVQQNNGNSRYLAYCVAVRSGNDIESQSCLNTITNGQDENDQLLFACTGESIKYGKPFDTARLLQRIFDKHCQSSCPPVDLGALLQCIARNLMQTVVEALTGVQVNNEIALRFCAVFRHAVKLYKPVSNSHGSAQKSKIDVQWFEEQGFETAKAHLQSWPKQCLIDVLEYSNRLGRSDKDFLGEFALANEKRTRRKDNKFVQAVLYASEARRVGPSYTVEDLPQTSYDTKFKPKTSDCRFTLHRNVFNIFSNLHEQYNEDRICTNDEGLQDSQNQLHVLMPLAFEALLFMKANEYLSAEKLTFDEASAIHLLSIANELEIAAATYALLADTVLVFASGDATTCPQVNGLQIPSISAARLLGRIIQALREVHLYHIDQAARWIRCIVQLITEGVEKSMVTQKPNSDKTGRINSDQGLLMLNTVVQQAIDLAESSLQASSSDVDMGTTSIESTPEDTYPEEELEWLATKLFNMAIDLYSVEQENAAKQWATTAIRIAELLKPVTDTNCNGQGLAAVLQERVGKLEPKE</sequence>
<reference evidence="1" key="1">
    <citation type="submission" date="2022-10" db="EMBL/GenBank/DDBJ databases">
        <title>Culturing micro-colonial fungi from biological soil crusts in the Mojave desert and describing Neophaeococcomyces mojavensis, and introducing the new genera and species Taxawa tesnikishii.</title>
        <authorList>
            <person name="Kurbessoian T."/>
            <person name="Stajich J.E."/>
        </authorList>
    </citation>
    <scope>NUCLEOTIDE SEQUENCE</scope>
    <source>
        <strain evidence="1">JES_112</strain>
    </source>
</reference>
<dbReference type="Proteomes" id="UP001172386">
    <property type="component" value="Unassembled WGS sequence"/>
</dbReference>